<sequence length="113" mass="12171">MNRSDEIDGWSVESAVGKSTIVARSPQTLNRREVIAAGTENIQRYLDLLSYERFAVSELDGVGAGHVLLYTQGNRRIVKIMATSDLGMGVSVTATTYDHEGNPKPTPPGPPAV</sequence>
<accession>A0ABW8KAK9</accession>
<name>A0ABW8KAK9_9GAMM</name>
<organism evidence="1 2">
    <name type="scientific">Dyella koreensis</name>
    <dbReference type="NCBI Taxonomy" id="311235"/>
    <lineage>
        <taxon>Bacteria</taxon>
        <taxon>Pseudomonadati</taxon>
        <taxon>Pseudomonadota</taxon>
        <taxon>Gammaproteobacteria</taxon>
        <taxon>Lysobacterales</taxon>
        <taxon>Rhodanobacteraceae</taxon>
        <taxon>Dyella</taxon>
    </lineage>
</organism>
<comment type="caution">
    <text evidence="1">The sequence shown here is derived from an EMBL/GenBank/DDBJ whole genome shotgun (WGS) entry which is preliminary data.</text>
</comment>
<protein>
    <submittedName>
        <fullName evidence="1">Uncharacterized protein</fullName>
    </submittedName>
</protein>
<evidence type="ECO:0000313" key="2">
    <source>
        <dbReference type="Proteomes" id="UP001620408"/>
    </source>
</evidence>
<dbReference type="RefSeq" id="WP_379983426.1">
    <property type="nucleotide sequence ID" value="NZ_JADIKD010000012.1"/>
</dbReference>
<evidence type="ECO:0000313" key="1">
    <source>
        <dbReference type="EMBL" id="MFK2918952.1"/>
    </source>
</evidence>
<reference evidence="1 2" key="1">
    <citation type="submission" date="2020-10" db="EMBL/GenBank/DDBJ databases">
        <title>Phylogeny of dyella-like bacteria.</title>
        <authorList>
            <person name="Fu J."/>
        </authorList>
    </citation>
    <scope>NUCLEOTIDE SEQUENCE [LARGE SCALE GENOMIC DNA]</scope>
    <source>
        <strain evidence="1 2">BB4</strain>
    </source>
</reference>
<dbReference type="EMBL" id="JADIKD010000012">
    <property type="protein sequence ID" value="MFK2918952.1"/>
    <property type="molecule type" value="Genomic_DNA"/>
</dbReference>
<gene>
    <name evidence="1" type="ORF">ISS97_16895</name>
</gene>
<dbReference type="Proteomes" id="UP001620408">
    <property type="component" value="Unassembled WGS sequence"/>
</dbReference>
<keyword evidence="2" id="KW-1185">Reference proteome</keyword>
<proteinExistence type="predicted"/>